<protein>
    <recommendedName>
        <fullName evidence="1">Spore protein YkvP/CgeB glycosyl transferase-like domain-containing protein</fullName>
    </recommendedName>
</protein>
<accession>A0AA42PZ05</accession>
<dbReference type="SUPFAM" id="SSF53756">
    <property type="entry name" value="UDP-Glycosyltransferase/glycogen phosphorylase"/>
    <property type="match status" value="1"/>
</dbReference>
<dbReference type="InterPro" id="IPR055259">
    <property type="entry name" value="YkvP/CgeB_Glyco_trans-like"/>
</dbReference>
<dbReference type="Gene3D" id="3.40.50.2000">
    <property type="entry name" value="Glycogen Phosphorylase B"/>
    <property type="match status" value="1"/>
</dbReference>
<gene>
    <name evidence="2" type="ORF">N5D63_03580</name>
</gene>
<feature type="domain" description="Spore protein YkvP/CgeB glycosyl transferase-like" evidence="1">
    <location>
        <begin position="147"/>
        <end position="244"/>
    </location>
</feature>
<dbReference type="EMBL" id="JAOCEK010000002">
    <property type="protein sequence ID" value="MDH1333224.1"/>
    <property type="molecule type" value="Genomic_DNA"/>
</dbReference>
<evidence type="ECO:0000259" key="1">
    <source>
        <dbReference type="Pfam" id="PF13524"/>
    </source>
</evidence>
<dbReference type="Proteomes" id="UP001161065">
    <property type="component" value="Unassembled WGS sequence"/>
</dbReference>
<reference evidence="2" key="1">
    <citation type="submission" date="2022-09" db="EMBL/GenBank/DDBJ databases">
        <title>Intensive care unit water sources are persistently colonized with multi-drug resistant bacteria and are the site of extensive horizontal gene transfer of antibiotic resistance genes.</title>
        <authorList>
            <person name="Diorio-Toth L."/>
        </authorList>
    </citation>
    <scope>NUCLEOTIDE SEQUENCE</scope>
    <source>
        <strain evidence="2">GD03832</strain>
    </source>
</reference>
<dbReference type="RefSeq" id="WP_280006929.1">
    <property type="nucleotide sequence ID" value="NZ_JAOCEK010000002.1"/>
</dbReference>
<sequence>MLIGIEKKTLAYTPEAFAYQQHLLHKGHEIVFLPHSQLLNEKTDLNILFMGSDPFYSRNNSISKTVHEYHSLSIPPWAHAKNLAKSLLNRRPQGRIFLSEEVKQDLLFPNDAPYIYRDMGVDQAFFREPAGSKSYHVVYAGSIGGRKDLLQQLLTLAVHNRVLLIGSVPDEYQATLQQASNITLTGRVGREQLPQLYQQALYGLNFTPNLYPFNIQTSTKTLEYVSSGLGVLSNRYQWAEKFFARYGITPRWIEEHAPGELPPPDNFDRHCLAHLEWEYLLERSGFHTFIEQVAQT</sequence>
<evidence type="ECO:0000313" key="3">
    <source>
        <dbReference type="Proteomes" id="UP001161065"/>
    </source>
</evidence>
<organism evidence="2 3">
    <name type="scientific">Comamonas thiooxydans</name>
    <dbReference type="NCBI Taxonomy" id="363952"/>
    <lineage>
        <taxon>Bacteria</taxon>
        <taxon>Pseudomonadati</taxon>
        <taxon>Pseudomonadota</taxon>
        <taxon>Betaproteobacteria</taxon>
        <taxon>Burkholderiales</taxon>
        <taxon>Comamonadaceae</taxon>
        <taxon>Comamonas</taxon>
    </lineage>
</organism>
<proteinExistence type="predicted"/>
<name>A0AA42PZ05_9BURK</name>
<dbReference type="Pfam" id="PF13524">
    <property type="entry name" value="Glyco_trans_1_2"/>
    <property type="match status" value="1"/>
</dbReference>
<comment type="caution">
    <text evidence="2">The sequence shown here is derived from an EMBL/GenBank/DDBJ whole genome shotgun (WGS) entry which is preliminary data.</text>
</comment>
<evidence type="ECO:0000313" key="2">
    <source>
        <dbReference type="EMBL" id="MDH1333224.1"/>
    </source>
</evidence>
<dbReference type="AlphaFoldDB" id="A0AA42PZ05"/>